<evidence type="ECO:0000256" key="1">
    <source>
        <dbReference type="ARBA" id="ARBA00005662"/>
    </source>
</evidence>
<proteinExistence type="inferred from homology"/>
<protein>
    <submittedName>
        <fullName evidence="3">CapA family protein</fullName>
    </submittedName>
</protein>
<keyword evidence="4" id="KW-1185">Reference proteome</keyword>
<organism evidence="3 4">
    <name type="scientific">Haloarchaeobius litoreus</name>
    <dbReference type="NCBI Taxonomy" id="755306"/>
    <lineage>
        <taxon>Archaea</taxon>
        <taxon>Methanobacteriati</taxon>
        <taxon>Methanobacteriota</taxon>
        <taxon>Stenosarchaea group</taxon>
        <taxon>Halobacteria</taxon>
        <taxon>Halobacteriales</taxon>
        <taxon>Halorubellaceae</taxon>
        <taxon>Haloarchaeobius</taxon>
    </lineage>
</organism>
<dbReference type="CDD" id="cd07381">
    <property type="entry name" value="MPP_CapA"/>
    <property type="match status" value="1"/>
</dbReference>
<comment type="similarity">
    <text evidence="1">Belongs to the CapA family.</text>
</comment>
<dbReference type="EMBL" id="JBHUDO010000004">
    <property type="protein sequence ID" value="MFD1647878.1"/>
    <property type="molecule type" value="Genomic_DNA"/>
</dbReference>
<dbReference type="InterPro" id="IPR019079">
    <property type="entry name" value="Capsule_synth_CapA"/>
</dbReference>
<dbReference type="Pfam" id="PF09587">
    <property type="entry name" value="PGA_cap"/>
    <property type="match status" value="1"/>
</dbReference>
<dbReference type="AlphaFoldDB" id="A0ABD6DPC0"/>
<dbReference type="InterPro" id="IPR029052">
    <property type="entry name" value="Metallo-depent_PP-like"/>
</dbReference>
<comment type="caution">
    <text evidence="3">The sequence shown here is derived from an EMBL/GenBank/DDBJ whole genome shotgun (WGS) entry which is preliminary data.</text>
</comment>
<dbReference type="RefSeq" id="WP_256401644.1">
    <property type="nucleotide sequence ID" value="NZ_JANHJR010000004.1"/>
</dbReference>
<feature type="domain" description="Capsule synthesis protein CapA" evidence="2">
    <location>
        <begin position="4"/>
        <end position="253"/>
    </location>
</feature>
<evidence type="ECO:0000313" key="3">
    <source>
        <dbReference type="EMBL" id="MFD1647878.1"/>
    </source>
</evidence>
<evidence type="ECO:0000259" key="2">
    <source>
        <dbReference type="SMART" id="SM00854"/>
    </source>
</evidence>
<dbReference type="SUPFAM" id="SSF56300">
    <property type="entry name" value="Metallo-dependent phosphatases"/>
    <property type="match status" value="1"/>
</dbReference>
<dbReference type="Proteomes" id="UP001597034">
    <property type="component" value="Unassembled WGS sequence"/>
</dbReference>
<dbReference type="Gene3D" id="3.60.21.10">
    <property type="match status" value="1"/>
</dbReference>
<evidence type="ECO:0000313" key="4">
    <source>
        <dbReference type="Proteomes" id="UP001597034"/>
    </source>
</evidence>
<accession>A0ABD6DPC0</accession>
<sequence length="334" mass="36447">MAPRLGLTGDVMLGRNVDERQARRSVTTVWGDVLERLQSLDGLLVNLECCLSTRGTPWQRTRRAFRFRADPEWALPALDAAGVDCCALANNHVLDFEEEALLDTLDRLDETGIARAGAGRTRETAFAPATFDVDEVTVAIVSVTDNTPEYAATERTPGTAYVDIESDESGTREAVAAALGRARATDPDLLVTSLHWGPNMVTEPPDSFRRFAHWLVEQGVDVVHGHSAHVFQGIEVYEGRPILYDTGDFVDDYAVDDELRNDRSFLFEVALTPTGEPTSLRLRPTEIHDCAVHGAGPGVAAWARKRMRALSAPFGTDFERAGDGLVLEVGGTSP</sequence>
<gene>
    <name evidence="3" type="ORF">ACFSBL_19465</name>
</gene>
<dbReference type="PANTHER" id="PTHR33393:SF11">
    <property type="entry name" value="POLYGLUTAMINE SYNTHESIS ACCESSORY PROTEIN RV0574C-RELATED"/>
    <property type="match status" value="1"/>
</dbReference>
<dbReference type="PANTHER" id="PTHR33393">
    <property type="entry name" value="POLYGLUTAMINE SYNTHESIS ACCESSORY PROTEIN RV0574C-RELATED"/>
    <property type="match status" value="1"/>
</dbReference>
<name>A0ABD6DPC0_9EURY</name>
<dbReference type="SMART" id="SM00854">
    <property type="entry name" value="PGA_cap"/>
    <property type="match status" value="1"/>
</dbReference>
<reference evidence="3 4" key="1">
    <citation type="journal article" date="2019" name="Int. J. Syst. Evol. Microbiol.">
        <title>The Global Catalogue of Microorganisms (GCM) 10K type strain sequencing project: providing services to taxonomists for standard genome sequencing and annotation.</title>
        <authorList>
            <consortium name="The Broad Institute Genomics Platform"/>
            <consortium name="The Broad Institute Genome Sequencing Center for Infectious Disease"/>
            <person name="Wu L."/>
            <person name="Ma J."/>
        </authorList>
    </citation>
    <scope>NUCLEOTIDE SEQUENCE [LARGE SCALE GENOMIC DNA]</scope>
    <source>
        <strain evidence="3 4">CGMCC 1.10390</strain>
    </source>
</reference>
<dbReference type="InterPro" id="IPR052169">
    <property type="entry name" value="CW_Biosynth-Accessory"/>
</dbReference>